<sequence>MVQSAAEPTIIAPGASLPTTSSFNVLLAVDESCSSNAVVEVLPVIKALGTLQSMDQVPLPKLYFSKKMTWRGCSIGITKPISMGLKPPMDYSKDETSNGDSYGISQSGPVDMASDVLEGFAIIYGNKDASVKLNPDHVCRESHSKVSIVKPTADACIPPSSSTMGVFPRKEKPNLKSILKWIESEAGFLVCLPCPLVSNVVSLLAEVTFSPGASGPPPSSRIIQSQIAVDGRSKRAAQPMPSWAAIVSKPMLSSRLAWKEVLTKVLKDVLSQLLAPVLMLWRLSKLFKPPLMKVRLLGLSLRRRFDAQSLLAVVVTT</sequence>
<proteinExistence type="predicted"/>
<dbReference type="Proteomes" id="UP001279734">
    <property type="component" value="Unassembled WGS sequence"/>
</dbReference>
<dbReference type="EMBL" id="BSYO01000017">
    <property type="protein sequence ID" value="GMH16959.1"/>
    <property type="molecule type" value="Genomic_DNA"/>
</dbReference>
<accession>A0AAD3SU19</accession>
<comment type="caution">
    <text evidence="1">The sequence shown here is derived from an EMBL/GenBank/DDBJ whole genome shotgun (WGS) entry which is preliminary data.</text>
</comment>
<reference evidence="1" key="1">
    <citation type="submission" date="2023-05" db="EMBL/GenBank/DDBJ databases">
        <title>Nepenthes gracilis genome sequencing.</title>
        <authorList>
            <person name="Fukushima K."/>
        </authorList>
    </citation>
    <scope>NUCLEOTIDE SEQUENCE</scope>
    <source>
        <strain evidence="1">SING2019-196</strain>
    </source>
</reference>
<keyword evidence="2" id="KW-1185">Reference proteome</keyword>
<organism evidence="1 2">
    <name type="scientific">Nepenthes gracilis</name>
    <name type="common">Slender pitcher plant</name>
    <dbReference type="NCBI Taxonomy" id="150966"/>
    <lineage>
        <taxon>Eukaryota</taxon>
        <taxon>Viridiplantae</taxon>
        <taxon>Streptophyta</taxon>
        <taxon>Embryophyta</taxon>
        <taxon>Tracheophyta</taxon>
        <taxon>Spermatophyta</taxon>
        <taxon>Magnoliopsida</taxon>
        <taxon>eudicotyledons</taxon>
        <taxon>Gunneridae</taxon>
        <taxon>Pentapetalae</taxon>
        <taxon>Caryophyllales</taxon>
        <taxon>Nepenthaceae</taxon>
        <taxon>Nepenthes</taxon>
    </lineage>
</organism>
<name>A0AAD3SU19_NEPGR</name>
<gene>
    <name evidence="1" type="ORF">Nepgr_018800</name>
</gene>
<dbReference type="AlphaFoldDB" id="A0AAD3SU19"/>
<protein>
    <submittedName>
        <fullName evidence="1">Uncharacterized protein</fullName>
    </submittedName>
</protein>
<evidence type="ECO:0000313" key="2">
    <source>
        <dbReference type="Proteomes" id="UP001279734"/>
    </source>
</evidence>
<evidence type="ECO:0000313" key="1">
    <source>
        <dbReference type="EMBL" id="GMH16959.1"/>
    </source>
</evidence>